<organism evidence="2 3">
    <name type="scientific">Caerostris darwini</name>
    <dbReference type="NCBI Taxonomy" id="1538125"/>
    <lineage>
        <taxon>Eukaryota</taxon>
        <taxon>Metazoa</taxon>
        <taxon>Ecdysozoa</taxon>
        <taxon>Arthropoda</taxon>
        <taxon>Chelicerata</taxon>
        <taxon>Arachnida</taxon>
        <taxon>Araneae</taxon>
        <taxon>Araneomorphae</taxon>
        <taxon>Entelegynae</taxon>
        <taxon>Araneoidea</taxon>
        <taxon>Araneidae</taxon>
        <taxon>Caerostris</taxon>
    </lineage>
</organism>
<gene>
    <name evidence="2" type="ORF">CDAR_88671</name>
</gene>
<reference evidence="2 3" key="1">
    <citation type="submission" date="2021-06" db="EMBL/GenBank/DDBJ databases">
        <title>Caerostris darwini draft genome.</title>
        <authorList>
            <person name="Kono N."/>
            <person name="Arakawa K."/>
        </authorList>
    </citation>
    <scope>NUCLEOTIDE SEQUENCE [LARGE SCALE GENOMIC DNA]</scope>
</reference>
<keyword evidence="1" id="KW-0732">Signal</keyword>
<protein>
    <submittedName>
        <fullName evidence="2">Uncharacterized protein</fullName>
    </submittedName>
</protein>
<evidence type="ECO:0000313" key="3">
    <source>
        <dbReference type="Proteomes" id="UP001054837"/>
    </source>
</evidence>
<dbReference type="Proteomes" id="UP001054837">
    <property type="component" value="Unassembled WGS sequence"/>
</dbReference>
<sequence length="228" mass="26414">MGAAKLAVITAFGLLTGVLCFYNGVCVNKCCDSILLFPILIVIQHVMRGRKINGTAHFNYLYPNDIKNMRKLDKCTSTDDFEYFLFNAKTAELKDVATSMDENFLSTVNNPFLTDLEEPNIATIFREKNNLKFETLKECNKSNQFLSKRETPTFQNLMSEATFATGCPMFIPQIGEQNDFYGYESLEGDSTLRRKKFKSYKRKFEFVEKIKSKLQRLKRQPNIKYTRF</sequence>
<feature type="chain" id="PRO_5043876095" evidence="1">
    <location>
        <begin position="21"/>
        <end position="228"/>
    </location>
</feature>
<evidence type="ECO:0000313" key="2">
    <source>
        <dbReference type="EMBL" id="GIX83858.1"/>
    </source>
</evidence>
<dbReference type="EMBL" id="BPLQ01001674">
    <property type="protein sequence ID" value="GIX83858.1"/>
    <property type="molecule type" value="Genomic_DNA"/>
</dbReference>
<proteinExistence type="predicted"/>
<accession>A0AAV4NH72</accession>
<name>A0AAV4NH72_9ARAC</name>
<dbReference type="AlphaFoldDB" id="A0AAV4NH72"/>
<evidence type="ECO:0000256" key="1">
    <source>
        <dbReference type="SAM" id="SignalP"/>
    </source>
</evidence>
<feature type="signal peptide" evidence="1">
    <location>
        <begin position="1"/>
        <end position="20"/>
    </location>
</feature>
<keyword evidence="3" id="KW-1185">Reference proteome</keyword>
<comment type="caution">
    <text evidence="2">The sequence shown here is derived from an EMBL/GenBank/DDBJ whole genome shotgun (WGS) entry which is preliminary data.</text>
</comment>